<evidence type="ECO:0000313" key="2">
    <source>
        <dbReference type="Proteomes" id="UP000826195"/>
    </source>
</evidence>
<dbReference type="EMBL" id="JAHXZJ010000001">
    <property type="protein sequence ID" value="KAH0567302.1"/>
    <property type="molecule type" value="Genomic_DNA"/>
</dbReference>
<accession>A0AAV7J5R1</accession>
<proteinExistence type="predicted"/>
<dbReference type="AlphaFoldDB" id="A0AAV7J5R1"/>
<comment type="caution">
    <text evidence="1">The sequence shown here is derived from an EMBL/GenBank/DDBJ whole genome shotgun (WGS) entry which is preliminary data.</text>
</comment>
<organism evidence="1 2">
    <name type="scientific">Cotesia glomerata</name>
    <name type="common">Lepidopteran parasitic wasp</name>
    <name type="synonym">Apanteles glomeratus</name>
    <dbReference type="NCBI Taxonomy" id="32391"/>
    <lineage>
        <taxon>Eukaryota</taxon>
        <taxon>Metazoa</taxon>
        <taxon>Ecdysozoa</taxon>
        <taxon>Arthropoda</taxon>
        <taxon>Hexapoda</taxon>
        <taxon>Insecta</taxon>
        <taxon>Pterygota</taxon>
        <taxon>Neoptera</taxon>
        <taxon>Endopterygota</taxon>
        <taxon>Hymenoptera</taxon>
        <taxon>Apocrita</taxon>
        <taxon>Ichneumonoidea</taxon>
        <taxon>Braconidae</taxon>
        <taxon>Microgastrinae</taxon>
        <taxon>Cotesia</taxon>
    </lineage>
</organism>
<reference evidence="1 2" key="1">
    <citation type="journal article" date="2021" name="J. Hered.">
        <title>A chromosome-level genome assembly of the parasitoid wasp, Cotesia glomerata (Hymenoptera: Braconidae).</title>
        <authorList>
            <person name="Pinto B.J."/>
            <person name="Weis J.J."/>
            <person name="Gamble T."/>
            <person name="Ode P.J."/>
            <person name="Paul R."/>
            <person name="Zaspel J.M."/>
        </authorList>
    </citation>
    <scope>NUCLEOTIDE SEQUENCE [LARGE SCALE GENOMIC DNA]</scope>
    <source>
        <strain evidence="1">CgM1</strain>
    </source>
</reference>
<keyword evidence="2" id="KW-1185">Reference proteome</keyword>
<sequence length="97" mass="10768">MVYGEIQCNQISESNEETPCIICQVKYNEAIDLTAYGCRHICSGDSVHDVSPFRLSPRICCSVPAIPLSASRKQPTDQSNLSSLANFTHPLLNYFDD</sequence>
<gene>
    <name evidence="1" type="ORF">KQX54_008246</name>
</gene>
<protein>
    <submittedName>
        <fullName evidence="1">Uncharacterized protein</fullName>
    </submittedName>
</protein>
<name>A0AAV7J5R1_COTGL</name>
<dbReference type="Proteomes" id="UP000826195">
    <property type="component" value="Unassembled WGS sequence"/>
</dbReference>
<evidence type="ECO:0000313" key="1">
    <source>
        <dbReference type="EMBL" id="KAH0567302.1"/>
    </source>
</evidence>